<keyword evidence="4" id="KW-1185">Reference proteome</keyword>
<protein>
    <recommendedName>
        <fullName evidence="2">Zinc finger DNA-directed DNA polymerase family B alpha domain-containing protein</fullName>
    </recommendedName>
</protein>
<dbReference type="EMBL" id="CALNXK010000378">
    <property type="protein sequence ID" value="CAH3184189.1"/>
    <property type="molecule type" value="Genomic_DNA"/>
</dbReference>
<feature type="domain" description="Zinc finger DNA-directed DNA polymerase family B alpha" evidence="2">
    <location>
        <begin position="17"/>
        <end position="75"/>
    </location>
</feature>
<name>A0ABN8S366_9CNID</name>
<evidence type="ECO:0000313" key="4">
    <source>
        <dbReference type="Proteomes" id="UP001159405"/>
    </source>
</evidence>
<evidence type="ECO:0000259" key="2">
    <source>
        <dbReference type="Pfam" id="PF08996"/>
    </source>
</evidence>
<dbReference type="InterPro" id="IPR015088">
    <property type="entry name" value="Znf_DNA-dir_DNA_pol_B_alpha"/>
</dbReference>
<organism evidence="3 4">
    <name type="scientific">Porites lobata</name>
    <dbReference type="NCBI Taxonomy" id="104759"/>
    <lineage>
        <taxon>Eukaryota</taxon>
        <taxon>Metazoa</taxon>
        <taxon>Cnidaria</taxon>
        <taxon>Anthozoa</taxon>
        <taxon>Hexacorallia</taxon>
        <taxon>Scleractinia</taxon>
        <taxon>Fungiina</taxon>
        <taxon>Poritidae</taxon>
        <taxon>Porites</taxon>
    </lineage>
</organism>
<accession>A0ABN8S366</accession>
<evidence type="ECO:0000256" key="1">
    <source>
        <dbReference type="SAM" id="MobiDB-lite"/>
    </source>
</evidence>
<sequence length="98" mass="11305">MRGPVLWLQHTSSTPDTSTRRPVCPQCFRAHLHPVYSDTALYTQLLYFSRLFDYDHAVKNAKTGVSSVFGKRKSRLRAIGSRNGPWERLALTQRTLER</sequence>
<dbReference type="Gene3D" id="1.10.3200.20">
    <property type="entry name" value="DNA Polymerase alpha, zinc finger"/>
    <property type="match status" value="1"/>
</dbReference>
<reference evidence="3 4" key="1">
    <citation type="submission" date="2022-05" db="EMBL/GenBank/DDBJ databases">
        <authorList>
            <consortium name="Genoscope - CEA"/>
            <person name="William W."/>
        </authorList>
    </citation>
    <scope>NUCLEOTIDE SEQUENCE [LARGE SCALE GENOMIC DNA]</scope>
</reference>
<feature type="region of interest" description="Disordered" evidence="1">
    <location>
        <begin position="1"/>
        <end position="20"/>
    </location>
</feature>
<feature type="compositionally biased region" description="Low complexity" evidence="1">
    <location>
        <begin position="11"/>
        <end position="20"/>
    </location>
</feature>
<evidence type="ECO:0000313" key="3">
    <source>
        <dbReference type="EMBL" id="CAH3184189.1"/>
    </source>
</evidence>
<feature type="non-terminal residue" evidence="3">
    <location>
        <position position="98"/>
    </location>
</feature>
<gene>
    <name evidence="3" type="ORF">PLOB_00029760</name>
</gene>
<dbReference type="Proteomes" id="UP001159405">
    <property type="component" value="Unassembled WGS sequence"/>
</dbReference>
<comment type="caution">
    <text evidence="3">The sequence shown here is derived from an EMBL/GenBank/DDBJ whole genome shotgun (WGS) entry which is preliminary data.</text>
</comment>
<dbReference type="InterPro" id="IPR038256">
    <property type="entry name" value="Pol_alpha_znc_sf"/>
</dbReference>
<dbReference type="Pfam" id="PF08996">
    <property type="entry name" value="zf-DNA_Pol"/>
    <property type="match status" value="1"/>
</dbReference>
<proteinExistence type="predicted"/>